<evidence type="ECO:0000313" key="3">
    <source>
        <dbReference type="Proteomes" id="UP001596383"/>
    </source>
</evidence>
<dbReference type="EMBL" id="JBHSWV010000139">
    <property type="protein sequence ID" value="MFC6765317.1"/>
    <property type="molecule type" value="Genomic_DNA"/>
</dbReference>
<keyword evidence="1" id="KW-0812">Transmembrane</keyword>
<dbReference type="Proteomes" id="UP001596383">
    <property type="component" value="Unassembled WGS sequence"/>
</dbReference>
<sequence>MVQKRHKAIIGVAMILLGLAQASSYVVQRNLGFAIFGLFYACLGIVYLWAEVYAVDR</sequence>
<dbReference type="AlphaFoldDB" id="A0ABD5SJV5"/>
<feature type="transmembrane region" description="Helical" evidence="1">
    <location>
        <begin position="32"/>
        <end position="50"/>
    </location>
</feature>
<keyword evidence="1" id="KW-0472">Membrane</keyword>
<dbReference type="RefSeq" id="WP_273738350.1">
    <property type="nucleotide sequence ID" value="NZ_JAQIVI010000139.1"/>
</dbReference>
<keyword evidence="1" id="KW-1133">Transmembrane helix</keyword>
<protein>
    <recommendedName>
        <fullName evidence="4">CbaC protein</fullName>
    </recommendedName>
</protein>
<keyword evidence="3" id="KW-1185">Reference proteome</keyword>
<reference evidence="2 3" key="1">
    <citation type="journal article" date="2019" name="Int. J. Syst. Evol. Microbiol.">
        <title>The Global Catalogue of Microorganisms (GCM) 10K type strain sequencing project: providing services to taxonomists for standard genome sequencing and annotation.</title>
        <authorList>
            <consortium name="The Broad Institute Genomics Platform"/>
            <consortium name="The Broad Institute Genome Sequencing Center for Infectious Disease"/>
            <person name="Wu L."/>
            <person name="Ma J."/>
        </authorList>
    </citation>
    <scope>NUCLEOTIDE SEQUENCE [LARGE SCALE GENOMIC DNA]</scope>
    <source>
        <strain evidence="2 3">LMG 29247</strain>
    </source>
</reference>
<gene>
    <name evidence="2" type="ORF">ACFQE6_10040</name>
</gene>
<evidence type="ECO:0008006" key="4">
    <source>
        <dbReference type="Google" id="ProtNLM"/>
    </source>
</evidence>
<accession>A0ABD5SJV5</accession>
<proteinExistence type="predicted"/>
<evidence type="ECO:0000256" key="1">
    <source>
        <dbReference type="SAM" id="Phobius"/>
    </source>
</evidence>
<organism evidence="2 3">
    <name type="scientific">Natrinema soli</name>
    <dbReference type="NCBI Taxonomy" id="1930624"/>
    <lineage>
        <taxon>Archaea</taxon>
        <taxon>Methanobacteriati</taxon>
        <taxon>Methanobacteriota</taxon>
        <taxon>Stenosarchaea group</taxon>
        <taxon>Halobacteria</taxon>
        <taxon>Halobacteriales</taxon>
        <taxon>Natrialbaceae</taxon>
        <taxon>Natrinema</taxon>
    </lineage>
</organism>
<evidence type="ECO:0000313" key="2">
    <source>
        <dbReference type="EMBL" id="MFC6765317.1"/>
    </source>
</evidence>
<name>A0ABD5SJV5_9EURY</name>
<comment type="caution">
    <text evidence="2">The sequence shown here is derived from an EMBL/GenBank/DDBJ whole genome shotgun (WGS) entry which is preliminary data.</text>
</comment>